<feature type="transmembrane region" description="Helical" evidence="1">
    <location>
        <begin position="111"/>
        <end position="131"/>
    </location>
</feature>
<feature type="transmembrane region" description="Helical" evidence="1">
    <location>
        <begin position="37"/>
        <end position="53"/>
    </location>
</feature>
<keyword evidence="1" id="KW-1133">Transmembrane helix</keyword>
<keyword evidence="1" id="KW-0472">Membrane</keyword>
<organism evidence="2 3">
    <name type="scientific">Peptostreptococcus porci</name>
    <dbReference type="NCBI Taxonomy" id="2652282"/>
    <lineage>
        <taxon>Bacteria</taxon>
        <taxon>Bacillati</taxon>
        <taxon>Bacillota</taxon>
        <taxon>Clostridia</taxon>
        <taxon>Peptostreptococcales</taxon>
        <taxon>Peptostreptococcaceae</taxon>
        <taxon>Peptostreptococcus</taxon>
    </lineage>
</organism>
<reference evidence="2 3" key="1">
    <citation type="submission" date="2019-08" db="EMBL/GenBank/DDBJ databases">
        <title>In-depth cultivation of the pig gut microbiome towards novel bacterial diversity and tailored functional studies.</title>
        <authorList>
            <person name="Wylensek D."/>
            <person name="Hitch T.C.A."/>
            <person name="Clavel T."/>
        </authorList>
    </citation>
    <scope>NUCLEOTIDE SEQUENCE [LARGE SCALE GENOMIC DNA]</scope>
    <source>
        <strain evidence="2 3">WCA-SAB-591-4A-A</strain>
    </source>
</reference>
<keyword evidence="3" id="KW-1185">Reference proteome</keyword>
<feature type="transmembrane region" description="Helical" evidence="1">
    <location>
        <begin position="143"/>
        <end position="164"/>
    </location>
</feature>
<dbReference type="AlphaFoldDB" id="A0A6N7X2D8"/>
<feature type="transmembrane region" description="Helical" evidence="1">
    <location>
        <begin position="82"/>
        <end position="99"/>
    </location>
</feature>
<evidence type="ECO:0000313" key="3">
    <source>
        <dbReference type="Proteomes" id="UP000440713"/>
    </source>
</evidence>
<comment type="caution">
    <text evidence="2">The sequence shown here is derived from an EMBL/GenBank/DDBJ whole genome shotgun (WGS) entry which is preliminary data.</text>
</comment>
<protein>
    <recommendedName>
        <fullName evidence="4">DUF2232 domain-containing protein</fullName>
    </recommendedName>
</protein>
<dbReference type="EMBL" id="VUNE01000002">
    <property type="protein sequence ID" value="MST62251.1"/>
    <property type="molecule type" value="Genomic_DNA"/>
</dbReference>
<name>A0A6N7X2D8_9FIRM</name>
<feature type="transmembrane region" description="Helical" evidence="1">
    <location>
        <begin position="60"/>
        <end position="76"/>
    </location>
</feature>
<evidence type="ECO:0000313" key="2">
    <source>
        <dbReference type="EMBL" id="MST62251.1"/>
    </source>
</evidence>
<keyword evidence="1" id="KW-0812">Transmembrane</keyword>
<sequence>MNEKFDKDIKTKYLATNGILLALNLITIVLINYIPTNTIALMAVSSLFMAVAIIESNIKFGSIFCVASILFAFILINNKLHFIVYAFTFGNYAIIKYLIESKVRKIKFQYMIKFIYSICAFSALYLVSTAFFDKTILNNSLTIFLPVILIIAYFLYDYLFTMFIEKYNSQFKKMLHRK</sequence>
<accession>A0A6N7X2D8</accession>
<dbReference type="Proteomes" id="UP000440713">
    <property type="component" value="Unassembled WGS sequence"/>
</dbReference>
<evidence type="ECO:0000256" key="1">
    <source>
        <dbReference type="SAM" id="Phobius"/>
    </source>
</evidence>
<proteinExistence type="predicted"/>
<dbReference type="RefSeq" id="WP_154537649.1">
    <property type="nucleotide sequence ID" value="NZ_VUNE01000002.1"/>
</dbReference>
<gene>
    <name evidence="2" type="ORF">FYJ71_04585</name>
</gene>
<feature type="transmembrane region" description="Helical" evidence="1">
    <location>
        <begin position="12"/>
        <end position="31"/>
    </location>
</feature>
<evidence type="ECO:0008006" key="4">
    <source>
        <dbReference type="Google" id="ProtNLM"/>
    </source>
</evidence>